<proteinExistence type="predicted"/>
<dbReference type="EMBL" id="CM056741">
    <property type="protein sequence ID" value="KAJ8683781.1"/>
    <property type="molecule type" value="Genomic_DNA"/>
</dbReference>
<evidence type="ECO:0000313" key="2">
    <source>
        <dbReference type="Proteomes" id="UP001239111"/>
    </source>
</evidence>
<evidence type="ECO:0000313" key="1">
    <source>
        <dbReference type="EMBL" id="KAJ8683781.1"/>
    </source>
</evidence>
<gene>
    <name evidence="1" type="ORF">QAD02_019573</name>
</gene>
<comment type="caution">
    <text evidence="1">The sequence shown here is derived from an EMBL/GenBank/DDBJ whole genome shotgun (WGS) entry which is preliminary data.</text>
</comment>
<accession>A0ACC2PJZ1</accession>
<keyword evidence="2" id="KW-1185">Reference proteome</keyword>
<protein>
    <submittedName>
        <fullName evidence="1">Uncharacterized protein</fullName>
    </submittedName>
</protein>
<name>A0ACC2PJZ1_9HYME</name>
<dbReference type="Proteomes" id="UP001239111">
    <property type="component" value="Chromosome 1"/>
</dbReference>
<sequence length="595" mass="66615">MVTSNETTEGKQPRRLVSTNSNESLFDNFVRNSTEGTCGDVRRGPSVVDRLAPTASTDKFAGVLPSRASNERGRRTKTKLKETVGLSDLERLNEPTRQRENNHGAISLIDMTETEPNGTISERLKRNMNSDQLPASTDKRELKSMNNNAFIGHIIHQSTNTDNPSIESDERIKCDASLISNEVSKNEVPSEKPNDRDNKSAVKTIKRSGWKRSRSLSKDEELCREIKRRRSMSPNATSNHEPNGTADKIELTQECRKFARTLTIIPIQYVSEQLLTRKDNIAHFLACDCVMANRNVARRGRGSIRMRNDERLEMAEGQQRWIHIRAVENQPNPRPNGGNIREPCQPSRRNDSGSESDDASSSETEEEIPPVPRAVPINELHQENQAVEREEDNVAPAGNQNPEDLVDEGIEVDIEDLINIPNDQLIDIPEMGQLGIEAQIQQDAEQLNSPRVIEANIDDHQRSFDERMEEIRERAWRGAVEAALGGDAPHVPHHNRVIRLELREQIPRILEAPAPGLVAGVIPFENIPAPQNEVELAFFEAMNDNRFLAVNAEQPGNRIIIHVSGLCAIAPDGSTWRCLSCLRSGSRNGFGGWRG</sequence>
<organism evidence="1 2">
    <name type="scientific">Eretmocerus hayati</name>
    <dbReference type="NCBI Taxonomy" id="131215"/>
    <lineage>
        <taxon>Eukaryota</taxon>
        <taxon>Metazoa</taxon>
        <taxon>Ecdysozoa</taxon>
        <taxon>Arthropoda</taxon>
        <taxon>Hexapoda</taxon>
        <taxon>Insecta</taxon>
        <taxon>Pterygota</taxon>
        <taxon>Neoptera</taxon>
        <taxon>Endopterygota</taxon>
        <taxon>Hymenoptera</taxon>
        <taxon>Apocrita</taxon>
        <taxon>Proctotrupomorpha</taxon>
        <taxon>Chalcidoidea</taxon>
        <taxon>Aphelinidae</taxon>
        <taxon>Aphelininae</taxon>
        <taxon>Eretmocerus</taxon>
    </lineage>
</organism>
<reference evidence="1" key="1">
    <citation type="submission" date="2023-04" db="EMBL/GenBank/DDBJ databases">
        <title>A chromosome-level genome assembly of the parasitoid wasp Eretmocerus hayati.</title>
        <authorList>
            <person name="Zhong Y."/>
            <person name="Liu S."/>
            <person name="Liu Y."/>
        </authorList>
    </citation>
    <scope>NUCLEOTIDE SEQUENCE</scope>
    <source>
        <strain evidence="1">ZJU_SS_LIU_2023</strain>
    </source>
</reference>